<feature type="domain" description="HTH cro/C1-type" evidence="1">
    <location>
        <begin position="17"/>
        <end position="71"/>
    </location>
</feature>
<sequence>MPAAPAGLGDDTIGGRISLARDATGMTVEQISSLIGVTTETWTNWENDRSEPRANRLDMLARILQVSIAWLIDGWGKGPMEAKQDPTFSEES</sequence>
<dbReference type="Proteomes" id="UP000309667">
    <property type="component" value="Unassembled WGS sequence"/>
</dbReference>
<keyword evidence="3" id="KW-1185">Reference proteome</keyword>
<evidence type="ECO:0000259" key="1">
    <source>
        <dbReference type="PROSITE" id="PS50943"/>
    </source>
</evidence>
<dbReference type="InterPro" id="IPR010982">
    <property type="entry name" value="Lambda_DNA-bd_dom_sf"/>
</dbReference>
<dbReference type="EMBL" id="STGT01000004">
    <property type="protein sequence ID" value="THV12820.1"/>
    <property type="molecule type" value="Genomic_DNA"/>
</dbReference>
<proteinExistence type="predicted"/>
<dbReference type="SUPFAM" id="SSF47413">
    <property type="entry name" value="lambda repressor-like DNA-binding domains"/>
    <property type="match status" value="1"/>
</dbReference>
<evidence type="ECO:0000313" key="3">
    <source>
        <dbReference type="Proteomes" id="UP000309667"/>
    </source>
</evidence>
<accession>A0ABY2QSH8</accession>
<protein>
    <submittedName>
        <fullName evidence="2">Helix-turn-helix transcriptional regulator</fullName>
    </submittedName>
</protein>
<dbReference type="SMART" id="SM00530">
    <property type="entry name" value="HTH_XRE"/>
    <property type="match status" value="1"/>
</dbReference>
<reference evidence="2 3" key="1">
    <citation type="submission" date="2019-04" db="EMBL/GenBank/DDBJ databases">
        <title>Genome sequence of strain 7209-2.</title>
        <authorList>
            <person name="Gao J."/>
            <person name="Sun J."/>
        </authorList>
    </citation>
    <scope>NUCLEOTIDE SEQUENCE [LARGE SCALE GENOMIC DNA]</scope>
    <source>
        <strain evidence="2 3">7209-2</strain>
    </source>
</reference>
<dbReference type="InterPro" id="IPR001387">
    <property type="entry name" value="Cro/C1-type_HTH"/>
</dbReference>
<name>A0ABY2QSH8_9HYPH</name>
<gene>
    <name evidence="2" type="ORF">E9677_16835</name>
</gene>
<dbReference type="CDD" id="cd00093">
    <property type="entry name" value="HTH_XRE"/>
    <property type="match status" value="1"/>
</dbReference>
<evidence type="ECO:0000313" key="2">
    <source>
        <dbReference type="EMBL" id="THV12820.1"/>
    </source>
</evidence>
<dbReference type="Pfam" id="PF12844">
    <property type="entry name" value="HTH_19"/>
    <property type="match status" value="1"/>
</dbReference>
<dbReference type="Gene3D" id="1.10.260.40">
    <property type="entry name" value="lambda repressor-like DNA-binding domains"/>
    <property type="match status" value="1"/>
</dbReference>
<organism evidence="2 3">
    <name type="scientific">Rhizobium rhizophilum</name>
    <dbReference type="NCBI Taxonomy" id="1850373"/>
    <lineage>
        <taxon>Bacteria</taxon>
        <taxon>Pseudomonadati</taxon>
        <taxon>Pseudomonadota</taxon>
        <taxon>Alphaproteobacteria</taxon>
        <taxon>Hyphomicrobiales</taxon>
        <taxon>Rhizobiaceae</taxon>
        <taxon>Rhizobium/Agrobacterium group</taxon>
        <taxon>Rhizobium</taxon>
    </lineage>
</organism>
<dbReference type="PROSITE" id="PS50943">
    <property type="entry name" value="HTH_CROC1"/>
    <property type="match status" value="1"/>
</dbReference>
<comment type="caution">
    <text evidence="2">The sequence shown here is derived from an EMBL/GenBank/DDBJ whole genome shotgun (WGS) entry which is preliminary data.</text>
</comment>